<accession>A0A6A5UB53</accession>
<keyword evidence="2" id="KW-1185">Reference proteome</keyword>
<dbReference type="EMBL" id="ML976981">
    <property type="protein sequence ID" value="KAF1961179.1"/>
    <property type="molecule type" value="Genomic_DNA"/>
</dbReference>
<sequence length="192" mass="20766">MPSPASGASNLTALLQNASSAGNAKLVRCPSSTLHRLRHLNPAEIITLFTPFVPHPPSTALAKNMDPFEPLGRAFRRQVRHIPYRLDHGMTETHADFLQTSGAIVIVICSTENVITHNSKAFDQQVNFSRETMAKVKENKSLAGVPVMLLLITNGTAKPNHEHGVLDFPALVTLDEYSPGALSNAVQVILGT</sequence>
<proteinExistence type="predicted"/>
<dbReference type="AlphaFoldDB" id="A0A6A5UB53"/>
<dbReference type="OrthoDB" id="47059at2759"/>
<evidence type="ECO:0000313" key="2">
    <source>
        <dbReference type="Proteomes" id="UP000800035"/>
    </source>
</evidence>
<name>A0A6A5UB53_9PLEO</name>
<protein>
    <submittedName>
        <fullName evidence="1">Uncharacterized protein</fullName>
    </submittedName>
</protein>
<evidence type="ECO:0000313" key="1">
    <source>
        <dbReference type="EMBL" id="KAF1961179.1"/>
    </source>
</evidence>
<organism evidence="1 2">
    <name type="scientific">Byssothecium circinans</name>
    <dbReference type="NCBI Taxonomy" id="147558"/>
    <lineage>
        <taxon>Eukaryota</taxon>
        <taxon>Fungi</taxon>
        <taxon>Dikarya</taxon>
        <taxon>Ascomycota</taxon>
        <taxon>Pezizomycotina</taxon>
        <taxon>Dothideomycetes</taxon>
        <taxon>Pleosporomycetidae</taxon>
        <taxon>Pleosporales</taxon>
        <taxon>Massarineae</taxon>
        <taxon>Massarinaceae</taxon>
        <taxon>Byssothecium</taxon>
    </lineage>
</organism>
<dbReference type="Proteomes" id="UP000800035">
    <property type="component" value="Unassembled WGS sequence"/>
</dbReference>
<gene>
    <name evidence="1" type="ORF">CC80DRAFT_500487</name>
</gene>
<reference evidence="1" key="1">
    <citation type="journal article" date="2020" name="Stud. Mycol.">
        <title>101 Dothideomycetes genomes: a test case for predicting lifestyles and emergence of pathogens.</title>
        <authorList>
            <person name="Haridas S."/>
            <person name="Albert R."/>
            <person name="Binder M."/>
            <person name="Bloem J."/>
            <person name="Labutti K."/>
            <person name="Salamov A."/>
            <person name="Andreopoulos B."/>
            <person name="Baker S."/>
            <person name="Barry K."/>
            <person name="Bills G."/>
            <person name="Bluhm B."/>
            <person name="Cannon C."/>
            <person name="Castanera R."/>
            <person name="Culley D."/>
            <person name="Daum C."/>
            <person name="Ezra D."/>
            <person name="Gonzalez J."/>
            <person name="Henrissat B."/>
            <person name="Kuo A."/>
            <person name="Liang C."/>
            <person name="Lipzen A."/>
            <person name="Lutzoni F."/>
            <person name="Magnuson J."/>
            <person name="Mondo S."/>
            <person name="Nolan M."/>
            <person name="Ohm R."/>
            <person name="Pangilinan J."/>
            <person name="Park H.-J."/>
            <person name="Ramirez L."/>
            <person name="Alfaro M."/>
            <person name="Sun H."/>
            <person name="Tritt A."/>
            <person name="Yoshinaga Y."/>
            <person name="Zwiers L.-H."/>
            <person name="Turgeon B."/>
            <person name="Goodwin S."/>
            <person name="Spatafora J."/>
            <person name="Crous P."/>
            <person name="Grigoriev I."/>
        </authorList>
    </citation>
    <scope>NUCLEOTIDE SEQUENCE</scope>
    <source>
        <strain evidence="1">CBS 675.92</strain>
    </source>
</reference>